<dbReference type="Proteomes" id="UP001501222">
    <property type="component" value="Unassembled WGS sequence"/>
</dbReference>
<keyword evidence="2" id="KW-1185">Reference proteome</keyword>
<name>A0ABP6Y4D4_9ACTN</name>
<reference evidence="2" key="1">
    <citation type="journal article" date="2019" name="Int. J. Syst. Evol. Microbiol.">
        <title>The Global Catalogue of Microorganisms (GCM) 10K type strain sequencing project: providing services to taxonomists for standard genome sequencing and annotation.</title>
        <authorList>
            <consortium name="The Broad Institute Genomics Platform"/>
            <consortium name="The Broad Institute Genome Sequencing Center for Infectious Disease"/>
            <person name="Wu L."/>
            <person name="Ma J."/>
        </authorList>
    </citation>
    <scope>NUCLEOTIDE SEQUENCE [LARGE SCALE GENOMIC DNA]</scope>
    <source>
        <strain evidence="2">JCM 16928</strain>
    </source>
</reference>
<sequence>MPVPVPGSVLLPGHVTSVPMPVPVTSGVRAIGLTVFVPHLPGRGRAERWHITSGLGGIGLVAGRLTGAVAAVPSLARHPFGRAQGLNVIRRAGVSRRQVGEVLRVEFSADSDRCLGGCDLVPCGSFDGYREGRIHSGYCCVD</sequence>
<evidence type="ECO:0000313" key="2">
    <source>
        <dbReference type="Proteomes" id="UP001501222"/>
    </source>
</evidence>
<protein>
    <submittedName>
        <fullName evidence="1">Uncharacterized protein</fullName>
    </submittedName>
</protein>
<comment type="caution">
    <text evidence="1">The sequence shown here is derived from an EMBL/GenBank/DDBJ whole genome shotgun (WGS) entry which is preliminary data.</text>
</comment>
<evidence type="ECO:0000313" key="1">
    <source>
        <dbReference type="EMBL" id="GAA3577211.1"/>
    </source>
</evidence>
<dbReference type="EMBL" id="BAABAA010000007">
    <property type="protein sequence ID" value="GAA3577211.1"/>
    <property type="molecule type" value="Genomic_DNA"/>
</dbReference>
<proteinExistence type="predicted"/>
<organism evidence="1 2">
    <name type="scientific">Kribbella ginsengisoli</name>
    <dbReference type="NCBI Taxonomy" id="363865"/>
    <lineage>
        <taxon>Bacteria</taxon>
        <taxon>Bacillati</taxon>
        <taxon>Actinomycetota</taxon>
        <taxon>Actinomycetes</taxon>
        <taxon>Propionibacteriales</taxon>
        <taxon>Kribbellaceae</taxon>
        <taxon>Kribbella</taxon>
    </lineage>
</organism>
<accession>A0ABP6Y4D4</accession>
<gene>
    <name evidence="1" type="ORF">GCM10022235_53880</name>
</gene>